<feature type="compositionally biased region" description="Gly residues" evidence="2">
    <location>
        <begin position="628"/>
        <end position="638"/>
    </location>
</feature>
<dbReference type="Proteomes" id="UP000070810">
    <property type="component" value="Unassembled WGS sequence"/>
</dbReference>
<accession>A0A147EL08</accession>
<name>A0A147EL08_9MICO</name>
<evidence type="ECO:0000256" key="1">
    <source>
        <dbReference type="SAM" id="Coils"/>
    </source>
</evidence>
<feature type="compositionally biased region" description="Low complexity" evidence="2">
    <location>
        <begin position="647"/>
        <end position="668"/>
    </location>
</feature>
<evidence type="ECO:0000259" key="3">
    <source>
        <dbReference type="Pfam" id="PF04536"/>
    </source>
</evidence>
<evidence type="ECO:0000313" key="4">
    <source>
        <dbReference type="EMBL" id="KTR84809.1"/>
    </source>
</evidence>
<feature type="domain" description="TPM" evidence="3">
    <location>
        <begin position="44"/>
        <end position="160"/>
    </location>
</feature>
<sequence>MSPDPRPRPLGRWWLAAVLGAGLLTLGASGVAAVGPGTLGSEYVTDAVDVLDESEERAANARLAEAFDTTGLDLFVVFVDEFTDPADRIAWADETAELNGLGDSQYLLAVATDGRQYYLSSSANGELSDDALARIEERVLPELRDQDWAGAVSAAAEQLETEDAAPARTTAVVVGIGAGVLGLGGAAFGVSRLVRRRRDAAAAAEDLAQLERASGSALVAADDAVKSSAQELEFARAQFGDASVSASAEAVETARARLLEAFALRQQLDDATPDTDAQQREWLQRIMELCAAVDEVLDAQADAFARLRAIEQNAPAALAEAAARREQAGARGAQSRAELERLTAAYAADELGALDGAVQQAEQLLAFAEDRERAASTALGAAPPDSGAAAVAIREAEAAVAQADEIHRAIAARGPELASIEARCAELIGELEADVSTARAVPDADGRVAAAITATQERIAQARHDLSGAERRPGRAVQALETANAQIDGAVHSAQQAERARRLLDAQMAQADSQVRQAEAFIDARRGAVGSRARTRAAEARAALARADAARSANPESALSDAQRASSLAAEALSAAQSDVSGFGTGFGGGYGGASSAGGDLAAVLGGILGGGNGGSGYGGSGGGFWGGGSSGSWGGGSRRSSGRSGGFSRSSGRSSRRSGGSSRRSSGGRSGRRGGGRF</sequence>
<dbReference type="Gene3D" id="3.10.310.50">
    <property type="match status" value="1"/>
</dbReference>
<proteinExistence type="predicted"/>
<comment type="caution">
    <text evidence="4">The sequence shown here is derived from an EMBL/GenBank/DDBJ whole genome shotgun (WGS) entry which is preliminary data.</text>
</comment>
<evidence type="ECO:0000313" key="5">
    <source>
        <dbReference type="Proteomes" id="UP000070810"/>
    </source>
</evidence>
<organism evidence="4 5">
    <name type="scientific">Leucobacter chromiiresistens</name>
    <dbReference type="NCBI Taxonomy" id="1079994"/>
    <lineage>
        <taxon>Bacteria</taxon>
        <taxon>Bacillati</taxon>
        <taxon>Actinomycetota</taxon>
        <taxon>Actinomycetes</taxon>
        <taxon>Micrococcales</taxon>
        <taxon>Microbacteriaceae</taxon>
        <taxon>Leucobacter</taxon>
    </lineage>
</organism>
<reference evidence="4 5" key="1">
    <citation type="journal article" date="2016" name="Front. Microbiol.">
        <title>Genomic Resource of Rice Seed Associated Bacteria.</title>
        <authorList>
            <person name="Midha S."/>
            <person name="Bansal K."/>
            <person name="Sharma S."/>
            <person name="Kumar N."/>
            <person name="Patil P.P."/>
            <person name="Chaudhry V."/>
            <person name="Patil P.B."/>
        </authorList>
    </citation>
    <scope>NUCLEOTIDE SEQUENCE [LARGE SCALE GENOMIC DNA]</scope>
    <source>
        <strain evidence="4 5">NS354</strain>
    </source>
</reference>
<dbReference type="EMBL" id="LDRK01000071">
    <property type="protein sequence ID" value="KTR84809.1"/>
    <property type="molecule type" value="Genomic_DNA"/>
</dbReference>
<protein>
    <recommendedName>
        <fullName evidence="3">TPM domain-containing protein</fullName>
    </recommendedName>
</protein>
<keyword evidence="1" id="KW-0175">Coiled coil</keyword>
<dbReference type="AlphaFoldDB" id="A0A147EL08"/>
<feature type="coiled-coil region" evidence="1">
    <location>
        <begin position="452"/>
        <end position="514"/>
    </location>
</feature>
<dbReference type="Pfam" id="PF04536">
    <property type="entry name" value="TPM_phosphatase"/>
    <property type="match status" value="1"/>
</dbReference>
<evidence type="ECO:0000256" key="2">
    <source>
        <dbReference type="SAM" id="MobiDB-lite"/>
    </source>
</evidence>
<keyword evidence="5" id="KW-1185">Reference proteome</keyword>
<feature type="region of interest" description="Disordered" evidence="2">
    <location>
        <begin position="628"/>
        <end position="679"/>
    </location>
</feature>
<dbReference type="InterPro" id="IPR007621">
    <property type="entry name" value="TPM_dom"/>
</dbReference>
<gene>
    <name evidence="4" type="ORF">NS354_09845</name>
</gene>
<dbReference type="PATRIC" id="fig|1079994.3.peg.2242"/>